<keyword evidence="2" id="KW-1185">Reference proteome</keyword>
<comment type="caution">
    <text evidence="1">The sequence shown here is derived from an EMBL/GenBank/DDBJ whole genome shotgun (WGS) entry which is preliminary data.</text>
</comment>
<gene>
    <name evidence="1" type="ORF">FHR99_001139</name>
</gene>
<dbReference type="EMBL" id="JACHWY010000001">
    <property type="protein sequence ID" value="MBB3046903.1"/>
    <property type="molecule type" value="Genomic_DNA"/>
</dbReference>
<evidence type="ECO:0000313" key="2">
    <source>
        <dbReference type="Proteomes" id="UP000537130"/>
    </source>
</evidence>
<dbReference type="InterPro" id="IPR010710">
    <property type="entry name" value="DUF1289"/>
</dbReference>
<sequence>MPEHGDEIEQPCVRNCCLDEADVCMGCFRTLKEILAWHGATAEEKREILRRCEQRRSAEQS</sequence>
<name>A0A7W4W4C1_9GAMM</name>
<proteinExistence type="predicted"/>
<dbReference type="Proteomes" id="UP000537130">
    <property type="component" value="Unassembled WGS sequence"/>
</dbReference>
<reference evidence="1 2" key="1">
    <citation type="submission" date="2020-08" db="EMBL/GenBank/DDBJ databases">
        <title>Genomic Encyclopedia of Type Strains, Phase III (KMG-III): the genomes of soil and plant-associated and newly described type strains.</title>
        <authorList>
            <person name="Whitman W."/>
        </authorList>
    </citation>
    <scope>NUCLEOTIDE SEQUENCE [LARGE SCALE GENOMIC DNA]</scope>
    <source>
        <strain evidence="1 2">CECT 8654</strain>
    </source>
</reference>
<accession>A0A7W4W4C1</accession>
<dbReference type="PANTHER" id="PTHR35175">
    <property type="entry name" value="DUF1289 DOMAIN-CONTAINING PROTEIN"/>
    <property type="match status" value="1"/>
</dbReference>
<dbReference type="RefSeq" id="WP_183409558.1">
    <property type="nucleotide sequence ID" value="NZ_JACHWY010000001.1"/>
</dbReference>
<dbReference type="Pfam" id="PF06945">
    <property type="entry name" value="DUF1289"/>
    <property type="match status" value="1"/>
</dbReference>
<dbReference type="PANTHER" id="PTHR35175:SF2">
    <property type="entry name" value="DUF1289 DOMAIN-CONTAINING PROTEIN"/>
    <property type="match status" value="1"/>
</dbReference>
<dbReference type="AlphaFoldDB" id="A0A7W4W4C1"/>
<protein>
    <submittedName>
        <fullName evidence="1">Putative Fe-S protein YdhL (DUF1289 family)</fullName>
    </submittedName>
</protein>
<organism evidence="1 2">
    <name type="scientific">Litorivivens lipolytica</name>
    <dbReference type="NCBI Taxonomy" id="1524264"/>
    <lineage>
        <taxon>Bacteria</taxon>
        <taxon>Pseudomonadati</taxon>
        <taxon>Pseudomonadota</taxon>
        <taxon>Gammaproteobacteria</taxon>
        <taxon>Litorivivens</taxon>
    </lineage>
</organism>
<evidence type="ECO:0000313" key="1">
    <source>
        <dbReference type="EMBL" id="MBB3046903.1"/>
    </source>
</evidence>